<keyword evidence="1" id="KW-1133">Transmembrane helix</keyword>
<feature type="transmembrane region" description="Helical" evidence="1">
    <location>
        <begin position="7"/>
        <end position="29"/>
    </location>
</feature>
<dbReference type="RefSeq" id="WP_379863106.1">
    <property type="nucleotide sequence ID" value="NZ_JBHTBW010000006.1"/>
</dbReference>
<dbReference type="InterPro" id="IPR011990">
    <property type="entry name" value="TPR-like_helical_dom_sf"/>
</dbReference>
<evidence type="ECO:0000256" key="1">
    <source>
        <dbReference type="SAM" id="Phobius"/>
    </source>
</evidence>
<organism evidence="2 3">
    <name type="scientific">Laceyella putida</name>
    <dbReference type="NCBI Taxonomy" id="110101"/>
    <lineage>
        <taxon>Bacteria</taxon>
        <taxon>Bacillati</taxon>
        <taxon>Bacillota</taxon>
        <taxon>Bacilli</taxon>
        <taxon>Bacillales</taxon>
        <taxon>Thermoactinomycetaceae</taxon>
        <taxon>Laceyella</taxon>
    </lineage>
</organism>
<sequence>MKSKRKVMITTTSVFICQILIIGIFVLPYNQDLNPILHNKDDGYLSNVIAYMNYFLTLLATLGTISGLAFTIFGYYQSTKVPQMVKEEVKVHFNSIIPQQEQTQQQIQKLQETTSQKIKALQLMLEPSILGKNDDLDYTDRIKMINTAQNIYPNLWRSNYYKAKINWNEFEAHHKIRNREAAMDLMNRHIAKYPEHSDAWVELINWLMKSEQQTRALTNFEKMMEYHPELVTSIETLIDWSNLSTEDQHHYKEEIKKKVIMHNAIKS</sequence>
<dbReference type="EMBL" id="JBHTBW010000006">
    <property type="protein sequence ID" value="MFC7439908.1"/>
    <property type="molecule type" value="Genomic_DNA"/>
</dbReference>
<gene>
    <name evidence="2" type="ORF">ACFQNG_01840</name>
</gene>
<keyword evidence="1" id="KW-0812">Transmembrane</keyword>
<dbReference type="Gene3D" id="1.25.40.10">
    <property type="entry name" value="Tetratricopeptide repeat domain"/>
    <property type="match status" value="1"/>
</dbReference>
<feature type="transmembrane region" description="Helical" evidence="1">
    <location>
        <begin position="49"/>
        <end position="76"/>
    </location>
</feature>
<keyword evidence="3" id="KW-1185">Reference proteome</keyword>
<dbReference type="Proteomes" id="UP001596500">
    <property type="component" value="Unassembled WGS sequence"/>
</dbReference>
<comment type="caution">
    <text evidence="2">The sequence shown here is derived from an EMBL/GenBank/DDBJ whole genome shotgun (WGS) entry which is preliminary data.</text>
</comment>
<evidence type="ECO:0000313" key="3">
    <source>
        <dbReference type="Proteomes" id="UP001596500"/>
    </source>
</evidence>
<accession>A0ABW2RFY0</accession>
<protein>
    <submittedName>
        <fullName evidence="2">Tetratricopeptide repeat protein</fullName>
    </submittedName>
</protein>
<reference evidence="3" key="1">
    <citation type="journal article" date="2019" name="Int. J. Syst. Evol. Microbiol.">
        <title>The Global Catalogue of Microorganisms (GCM) 10K type strain sequencing project: providing services to taxonomists for standard genome sequencing and annotation.</title>
        <authorList>
            <consortium name="The Broad Institute Genomics Platform"/>
            <consortium name="The Broad Institute Genome Sequencing Center for Infectious Disease"/>
            <person name="Wu L."/>
            <person name="Ma J."/>
        </authorList>
    </citation>
    <scope>NUCLEOTIDE SEQUENCE [LARGE SCALE GENOMIC DNA]</scope>
    <source>
        <strain evidence="3">CGMCC 1.12942</strain>
    </source>
</reference>
<dbReference type="SUPFAM" id="SSF48452">
    <property type="entry name" value="TPR-like"/>
    <property type="match status" value="1"/>
</dbReference>
<keyword evidence="1" id="KW-0472">Membrane</keyword>
<evidence type="ECO:0000313" key="2">
    <source>
        <dbReference type="EMBL" id="MFC7439908.1"/>
    </source>
</evidence>
<proteinExistence type="predicted"/>
<name>A0ABW2RFY0_9BACL</name>